<feature type="region of interest" description="Disordered" evidence="1">
    <location>
        <begin position="103"/>
        <end position="128"/>
    </location>
</feature>
<evidence type="ECO:0000313" key="2">
    <source>
        <dbReference type="EMBL" id="KAF6444317.1"/>
    </source>
</evidence>
<dbReference type="EMBL" id="JACASF010000012">
    <property type="protein sequence ID" value="KAF6444317.1"/>
    <property type="molecule type" value="Genomic_DNA"/>
</dbReference>
<evidence type="ECO:0000313" key="3">
    <source>
        <dbReference type="Proteomes" id="UP000550707"/>
    </source>
</evidence>
<feature type="compositionally biased region" description="Basic residues" evidence="1">
    <location>
        <begin position="54"/>
        <end position="70"/>
    </location>
</feature>
<proteinExistence type="predicted"/>
<protein>
    <submittedName>
        <fullName evidence="2">Uncharacterized protein</fullName>
    </submittedName>
</protein>
<keyword evidence="3" id="KW-1185">Reference proteome</keyword>
<evidence type="ECO:0000256" key="1">
    <source>
        <dbReference type="SAM" id="MobiDB-lite"/>
    </source>
</evidence>
<sequence length="128" mass="14362">MLESWSPEFTAKFCPLPTSWTSSRPRELRPPPWMALEDTGNLDAGTSWQERPGQKSKRRPPSPNRKRFQRPARANRFDAAQSGSYAVMNVAVSVLTWRNVEKTSEVKNRVSQPSEAERSVFPGGGLCG</sequence>
<dbReference type="AlphaFoldDB" id="A0A7J8F9A0"/>
<name>A0A7J8F9A0_MOLMO</name>
<dbReference type="InParanoid" id="A0A7J8F9A0"/>
<comment type="caution">
    <text evidence="2">The sequence shown here is derived from an EMBL/GenBank/DDBJ whole genome shotgun (WGS) entry which is preliminary data.</text>
</comment>
<feature type="region of interest" description="Disordered" evidence="1">
    <location>
        <begin position="16"/>
        <end position="76"/>
    </location>
</feature>
<reference evidence="2 3" key="1">
    <citation type="journal article" date="2020" name="Nature">
        <title>Six reference-quality genomes reveal evolution of bat adaptations.</title>
        <authorList>
            <person name="Jebb D."/>
            <person name="Huang Z."/>
            <person name="Pippel M."/>
            <person name="Hughes G.M."/>
            <person name="Lavrichenko K."/>
            <person name="Devanna P."/>
            <person name="Winkler S."/>
            <person name="Jermiin L.S."/>
            <person name="Skirmuntt E.C."/>
            <person name="Katzourakis A."/>
            <person name="Burkitt-Gray L."/>
            <person name="Ray D.A."/>
            <person name="Sullivan K.A.M."/>
            <person name="Roscito J.G."/>
            <person name="Kirilenko B.M."/>
            <person name="Davalos L.M."/>
            <person name="Corthals A.P."/>
            <person name="Power M.L."/>
            <person name="Jones G."/>
            <person name="Ransome R.D."/>
            <person name="Dechmann D.K.N."/>
            <person name="Locatelli A.G."/>
            <person name="Puechmaille S.J."/>
            <person name="Fedrigo O."/>
            <person name="Jarvis E.D."/>
            <person name="Hiller M."/>
            <person name="Vernes S.C."/>
            <person name="Myers E.W."/>
            <person name="Teeling E.C."/>
        </authorList>
    </citation>
    <scope>NUCLEOTIDE SEQUENCE [LARGE SCALE GENOMIC DNA]</scope>
    <source>
        <strain evidence="2">MMolMol1</strain>
        <tissue evidence="2">Muscle</tissue>
    </source>
</reference>
<organism evidence="2 3">
    <name type="scientific">Molossus molossus</name>
    <name type="common">Pallas' mastiff bat</name>
    <name type="synonym">Vespertilio molossus</name>
    <dbReference type="NCBI Taxonomy" id="27622"/>
    <lineage>
        <taxon>Eukaryota</taxon>
        <taxon>Metazoa</taxon>
        <taxon>Chordata</taxon>
        <taxon>Craniata</taxon>
        <taxon>Vertebrata</taxon>
        <taxon>Euteleostomi</taxon>
        <taxon>Mammalia</taxon>
        <taxon>Eutheria</taxon>
        <taxon>Laurasiatheria</taxon>
        <taxon>Chiroptera</taxon>
        <taxon>Yangochiroptera</taxon>
        <taxon>Molossidae</taxon>
        <taxon>Molossus</taxon>
    </lineage>
</organism>
<accession>A0A7J8F9A0</accession>
<gene>
    <name evidence="2" type="ORF">HJG59_008608</name>
</gene>
<dbReference type="Proteomes" id="UP000550707">
    <property type="component" value="Unassembled WGS sequence"/>
</dbReference>